<evidence type="ECO:0000256" key="7">
    <source>
        <dbReference type="ARBA" id="ARBA00023004"/>
    </source>
</evidence>
<evidence type="ECO:0000256" key="10">
    <source>
        <dbReference type="ARBA" id="ARBA00048529"/>
    </source>
</evidence>
<dbReference type="Gene3D" id="1.10.630.10">
    <property type="entry name" value="Cytochrome P450"/>
    <property type="match status" value="1"/>
</dbReference>
<accession>A0AAV7G660</accession>
<evidence type="ECO:0000256" key="6">
    <source>
        <dbReference type="ARBA" id="ARBA00023002"/>
    </source>
</evidence>
<evidence type="ECO:0000256" key="11">
    <source>
        <dbReference type="ARBA" id="ARBA00049170"/>
    </source>
</evidence>
<keyword evidence="14" id="KW-1185">Reference proteome</keyword>
<reference evidence="13 14" key="1">
    <citation type="journal article" date="2021" name="Hortic Res">
        <title>Chromosome-scale assembly of the Dendrobium chrysotoxum genome enhances the understanding of orchid evolution.</title>
        <authorList>
            <person name="Zhang Y."/>
            <person name="Zhang G.Q."/>
            <person name="Zhang D."/>
            <person name="Liu X.D."/>
            <person name="Xu X.Y."/>
            <person name="Sun W.H."/>
            <person name="Yu X."/>
            <person name="Zhu X."/>
            <person name="Wang Z.W."/>
            <person name="Zhao X."/>
            <person name="Zhong W.Y."/>
            <person name="Chen H."/>
            <person name="Yin W.L."/>
            <person name="Huang T."/>
            <person name="Niu S.C."/>
            <person name="Liu Z.J."/>
        </authorList>
    </citation>
    <scope>NUCLEOTIDE SEQUENCE [LARGE SCALE GENOMIC DNA]</scope>
    <source>
        <strain evidence="13">Lindl</strain>
    </source>
</reference>
<evidence type="ECO:0000313" key="14">
    <source>
        <dbReference type="Proteomes" id="UP000775213"/>
    </source>
</evidence>
<keyword evidence="3 12" id="KW-0812">Transmembrane</keyword>
<comment type="catalytic activity">
    <reaction evidence="10">
        <text>4'-O-methylnorbelladine + reduced [NADPH--hemoprotein reductase] + O2 = (10bS,4aR)-noroxomaritidine + oxidized [NADPH--hemoprotein reductase] + 2 H2O + H(+)</text>
        <dbReference type="Rhea" id="RHEA:51264"/>
        <dbReference type="Rhea" id="RHEA-COMP:11964"/>
        <dbReference type="Rhea" id="RHEA-COMP:11965"/>
        <dbReference type="ChEBI" id="CHEBI:15377"/>
        <dbReference type="ChEBI" id="CHEBI:15378"/>
        <dbReference type="ChEBI" id="CHEBI:15379"/>
        <dbReference type="ChEBI" id="CHEBI:57618"/>
        <dbReference type="ChEBI" id="CHEBI:58210"/>
        <dbReference type="ChEBI" id="CHEBI:133993"/>
        <dbReference type="ChEBI" id="CHEBI:133996"/>
        <dbReference type="EC" id="1.14.19.50"/>
    </reaction>
</comment>
<dbReference type="GO" id="GO:0020037">
    <property type="term" value="F:heme binding"/>
    <property type="evidence" value="ECO:0007669"/>
    <property type="project" value="InterPro"/>
</dbReference>
<comment type="catalytic activity">
    <reaction evidence="11">
        <text>4'-O-methylnorbelladine + reduced [NADPH--hemoprotein reductase] + O2 = (10bR,4aS)-noroxomaritidine + oxidized [NADPH--hemoprotein reductase] + 2 H2O + H(+)</text>
        <dbReference type="Rhea" id="RHEA:51260"/>
        <dbReference type="Rhea" id="RHEA-COMP:11964"/>
        <dbReference type="Rhea" id="RHEA-COMP:11965"/>
        <dbReference type="ChEBI" id="CHEBI:15377"/>
        <dbReference type="ChEBI" id="CHEBI:15378"/>
        <dbReference type="ChEBI" id="CHEBI:15379"/>
        <dbReference type="ChEBI" id="CHEBI:57618"/>
        <dbReference type="ChEBI" id="CHEBI:58210"/>
        <dbReference type="ChEBI" id="CHEBI:133993"/>
        <dbReference type="ChEBI" id="CHEBI:133995"/>
        <dbReference type="EC" id="1.14.19.50"/>
    </reaction>
</comment>
<dbReference type="PANTHER" id="PTHR24296">
    <property type="entry name" value="CYTOCHROME P450"/>
    <property type="match status" value="1"/>
</dbReference>
<evidence type="ECO:0000256" key="2">
    <source>
        <dbReference type="ARBA" id="ARBA00010617"/>
    </source>
</evidence>
<dbReference type="GO" id="GO:0016705">
    <property type="term" value="F:oxidoreductase activity, acting on paired donors, with incorporation or reduction of molecular oxygen"/>
    <property type="evidence" value="ECO:0007669"/>
    <property type="project" value="InterPro"/>
</dbReference>
<evidence type="ECO:0000256" key="9">
    <source>
        <dbReference type="ARBA" id="ARBA00039071"/>
    </source>
</evidence>
<sequence>MEVVILSELVTATAACVAAYMTWFYSMTARLRGPRVRPLVGCVPGHLDNSERFHDWISNNLYKIGGTYQTYLLALPFLAHRQGLVTTTCDPRNLEHILKTRFDNYFKGPAWQDNFHDLLGGDIFNSDGDAWLFQRKTAAPEFSTRSLRLAMSRWVSLSIHKGLLPILDTAVANGSTVDLQDLLLRLNFDNICGLTFRQDPQTLDASFPNNYFTRAFDHATVATLQRFLLPKLFWRFMKLFHLGKEGILSTSVTNVYSCLSVAINTRKLELSSSYLHDDLLSRFQRNGAGYSDDFLEQVAVNFILAGRDTTSVALSWFFWAVATHPVVELAILHELYSVLAASRGGQDPKAARFETPLTTRSWTDRMEHSFWLDLLLLTQFILSGAWSRFGDRTVLSFAQSTGSRRTAIGLSHLQIRSSSWPSKPDHDCA</sequence>
<evidence type="ECO:0000313" key="13">
    <source>
        <dbReference type="EMBL" id="KAH0451208.1"/>
    </source>
</evidence>
<evidence type="ECO:0000256" key="3">
    <source>
        <dbReference type="ARBA" id="ARBA00022692"/>
    </source>
</evidence>
<dbReference type="SUPFAM" id="SSF48264">
    <property type="entry name" value="Cytochrome P450"/>
    <property type="match status" value="1"/>
</dbReference>
<dbReference type="EMBL" id="JAGFBR010000017">
    <property type="protein sequence ID" value="KAH0451208.1"/>
    <property type="molecule type" value="Genomic_DNA"/>
</dbReference>
<comment type="similarity">
    <text evidence="2">Belongs to the cytochrome P450 family.</text>
</comment>
<keyword evidence="4" id="KW-0479">Metal-binding</keyword>
<evidence type="ECO:0000256" key="1">
    <source>
        <dbReference type="ARBA" id="ARBA00004167"/>
    </source>
</evidence>
<protein>
    <recommendedName>
        <fullName evidence="9">noroxomaritidine synthase</fullName>
        <ecNumber evidence="9">1.14.19.50</ecNumber>
    </recommendedName>
</protein>
<comment type="subcellular location">
    <subcellularLocation>
        <location evidence="1">Membrane</location>
        <topology evidence="1">Single-pass membrane protein</topology>
    </subcellularLocation>
</comment>
<dbReference type="GO" id="GO:0005506">
    <property type="term" value="F:iron ion binding"/>
    <property type="evidence" value="ECO:0007669"/>
    <property type="project" value="InterPro"/>
</dbReference>
<gene>
    <name evidence="13" type="ORF">IEQ34_018507</name>
</gene>
<evidence type="ECO:0000256" key="5">
    <source>
        <dbReference type="ARBA" id="ARBA00022989"/>
    </source>
</evidence>
<dbReference type="GO" id="GO:0004497">
    <property type="term" value="F:monooxygenase activity"/>
    <property type="evidence" value="ECO:0007669"/>
    <property type="project" value="InterPro"/>
</dbReference>
<comment type="caution">
    <text evidence="13">The sequence shown here is derived from an EMBL/GenBank/DDBJ whole genome shotgun (WGS) entry which is preliminary data.</text>
</comment>
<dbReference type="InterPro" id="IPR001128">
    <property type="entry name" value="Cyt_P450"/>
</dbReference>
<dbReference type="InterPro" id="IPR036396">
    <property type="entry name" value="Cyt_P450_sf"/>
</dbReference>
<evidence type="ECO:0000256" key="4">
    <source>
        <dbReference type="ARBA" id="ARBA00022723"/>
    </source>
</evidence>
<name>A0AAV7G660_DENCH</name>
<dbReference type="EC" id="1.14.19.50" evidence="9"/>
<evidence type="ECO:0000256" key="8">
    <source>
        <dbReference type="ARBA" id="ARBA00023136"/>
    </source>
</evidence>
<evidence type="ECO:0000256" key="12">
    <source>
        <dbReference type="SAM" id="Phobius"/>
    </source>
</evidence>
<keyword evidence="6" id="KW-0560">Oxidoreductase</keyword>
<keyword evidence="8 12" id="KW-0472">Membrane</keyword>
<organism evidence="13 14">
    <name type="scientific">Dendrobium chrysotoxum</name>
    <name type="common">Orchid</name>
    <dbReference type="NCBI Taxonomy" id="161865"/>
    <lineage>
        <taxon>Eukaryota</taxon>
        <taxon>Viridiplantae</taxon>
        <taxon>Streptophyta</taxon>
        <taxon>Embryophyta</taxon>
        <taxon>Tracheophyta</taxon>
        <taxon>Spermatophyta</taxon>
        <taxon>Magnoliopsida</taxon>
        <taxon>Liliopsida</taxon>
        <taxon>Asparagales</taxon>
        <taxon>Orchidaceae</taxon>
        <taxon>Epidendroideae</taxon>
        <taxon>Malaxideae</taxon>
        <taxon>Dendrobiinae</taxon>
        <taxon>Dendrobium</taxon>
    </lineage>
</organism>
<keyword evidence="5 12" id="KW-1133">Transmembrane helix</keyword>
<proteinExistence type="inferred from homology"/>
<dbReference type="GO" id="GO:0016020">
    <property type="term" value="C:membrane"/>
    <property type="evidence" value="ECO:0007669"/>
    <property type="project" value="UniProtKB-SubCell"/>
</dbReference>
<keyword evidence="7" id="KW-0408">Iron</keyword>
<dbReference type="Pfam" id="PF00067">
    <property type="entry name" value="p450"/>
    <property type="match status" value="1"/>
</dbReference>
<dbReference type="AlphaFoldDB" id="A0AAV7G660"/>
<feature type="transmembrane region" description="Helical" evidence="12">
    <location>
        <begin position="6"/>
        <end position="25"/>
    </location>
</feature>
<dbReference type="Proteomes" id="UP000775213">
    <property type="component" value="Unassembled WGS sequence"/>
</dbReference>